<sequence>MNINKQTHAQRSIEYEKFPNSSSPLLRSCAVRLKRITNEFGAKRSAKTRTCKEKMGSKVASTSQPNANKHIAVTMRSRRFLNTIAKKCHVKIRRLSTDANTNKCLDQTDAIIQNKRDTLHNFPGKIAKKCCVKMKRVLVCVYNNKLKTCASESDSQTQSTSQQLKLQVGQTAEATLTNRKRHGFAETILSGERSQKPSLIQSPQNEEKSEGELVLQSNMDNGTKTGRAKLHCPLSGMVTKRCRVKIKRVPMCITGNKSNRIDANDIDSISNTQTTSRQLRLQVAKRDKETPTTRKCKDFIETTADKTCPAESQESLTIPCPKTEVKSEYELLVQPNVDSNGTKTVGAKLPDKVTKRCRVKIKRIHVDDNNSITKTQTTSRQLRLPIRRITEGVGTKRKGKDFTETSADIILPEENQKSLRIRSPKTEVKSEYQLILQPSARVNGTKTSGAKLYGHLSVS</sequence>
<dbReference type="Proteomes" id="UP000078200">
    <property type="component" value="Unassembled WGS sequence"/>
</dbReference>
<evidence type="ECO:0000313" key="1">
    <source>
        <dbReference type="EnsemblMetazoa" id="GAUT028072-PA"/>
    </source>
</evidence>
<evidence type="ECO:0000313" key="2">
    <source>
        <dbReference type="Proteomes" id="UP000078200"/>
    </source>
</evidence>
<proteinExistence type="predicted"/>
<dbReference type="EnsemblMetazoa" id="GAUT028072-RA">
    <property type="protein sequence ID" value="GAUT028072-PA"/>
    <property type="gene ID" value="GAUT028072"/>
</dbReference>
<accession>A0A1A9V755</accession>
<protein>
    <submittedName>
        <fullName evidence="1">Uncharacterized protein</fullName>
    </submittedName>
</protein>
<dbReference type="VEuPathDB" id="VectorBase:GAUT028072"/>
<name>A0A1A9V755_GLOAU</name>
<reference evidence="1" key="1">
    <citation type="submission" date="2020-05" db="UniProtKB">
        <authorList>
            <consortium name="EnsemblMetazoa"/>
        </authorList>
    </citation>
    <scope>IDENTIFICATION</scope>
    <source>
        <strain evidence="1">TTRI</strain>
    </source>
</reference>
<organism evidence="1 2">
    <name type="scientific">Glossina austeni</name>
    <name type="common">Savannah tsetse fly</name>
    <dbReference type="NCBI Taxonomy" id="7395"/>
    <lineage>
        <taxon>Eukaryota</taxon>
        <taxon>Metazoa</taxon>
        <taxon>Ecdysozoa</taxon>
        <taxon>Arthropoda</taxon>
        <taxon>Hexapoda</taxon>
        <taxon>Insecta</taxon>
        <taxon>Pterygota</taxon>
        <taxon>Neoptera</taxon>
        <taxon>Endopterygota</taxon>
        <taxon>Diptera</taxon>
        <taxon>Brachycera</taxon>
        <taxon>Muscomorpha</taxon>
        <taxon>Hippoboscoidea</taxon>
        <taxon>Glossinidae</taxon>
        <taxon>Glossina</taxon>
    </lineage>
</organism>
<dbReference type="AlphaFoldDB" id="A0A1A9V755"/>
<keyword evidence="2" id="KW-1185">Reference proteome</keyword>